<evidence type="ECO:0000256" key="3">
    <source>
        <dbReference type="ARBA" id="ARBA00023163"/>
    </source>
</evidence>
<evidence type="ECO:0000256" key="1">
    <source>
        <dbReference type="ARBA" id="ARBA00023015"/>
    </source>
</evidence>
<proteinExistence type="predicted"/>
<organism evidence="6 7">
    <name type="scientific">Porphyromonas loveana</name>
    <dbReference type="NCBI Taxonomy" id="1884669"/>
    <lineage>
        <taxon>Bacteria</taxon>
        <taxon>Pseudomonadati</taxon>
        <taxon>Bacteroidota</taxon>
        <taxon>Bacteroidia</taxon>
        <taxon>Bacteroidales</taxon>
        <taxon>Porphyromonadaceae</taxon>
        <taxon>Porphyromonas</taxon>
    </lineage>
</organism>
<dbReference type="GeneID" id="94551475"/>
<evidence type="ECO:0000259" key="5">
    <source>
        <dbReference type="Pfam" id="PF00717"/>
    </source>
</evidence>
<dbReference type="InterPro" id="IPR015927">
    <property type="entry name" value="Peptidase_S24_S26A/B/C"/>
</dbReference>
<dbReference type="RefSeq" id="WP_243405703.1">
    <property type="nucleotide sequence ID" value="NZ_JBHAMH010000118.1"/>
</dbReference>
<name>A0A2U1F3R0_9PORP</name>
<evidence type="ECO:0000256" key="2">
    <source>
        <dbReference type="ARBA" id="ARBA00023125"/>
    </source>
</evidence>
<dbReference type="Proteomes" id="UP000245462">
    <property type="component" value="Unassembled WGS sequence"/>
</dbReference>
<dbReference type="PANTHER" id="PTHR40661:SF1">
    <property type="entry name" value="HTH CRO_C1-TYPE DOMAIN-CONTAINING PROTEIN"/>
    <property type="match status" value="1"/>
</dbReference>
<dbReference type="InterPro" id="IPR036286">
    <property type="entry name" value="LexA/Signal_pep-like_sf"/>
</dbReference>
<evidence type="ECO:0000313" key="7">
    <source>
        <dbReference type="Proteomes" id="UP000245462"/>
    </source>
</evidence>
<comment type="caution">
    <text evidence="6">The sequence shown here is derived from an EMBL/GenBank/DDBJ whole genome shotgun (WGS) entry which is preliminary data.</text>
</comment>
<dbReference type="Pfam" id="PF00717">
    <property type="entry name" value="Peptidase_S24"/>
    <property type="match status" value="1"/>
</dbReference>
<reference evidence="6 7" key="1">
    <citation type="submission" date="2018-04" db="EMBL/GenBank/DDBJ databases">
        <title>Genomic Encyclopedia of Type Strains, Phase IV (KMG-IV): sequencing the most valuable type-strain genomes for metagenomic binning, comparative biology and taxonomic classification.</title>
        <authorList>
            <person name="Goeker M."/>
        </authorList>
    </citation>
    <scope>NUCLEOTIDE SEQUENCE [LARGE SCALE GENOMIC DNA]</scope>
    <source>
        <strain evidence="6 7">DSM 28520</strain>
    </source>
</reference>
<dbReference type="InterPro" id="IPR039418">
    <property type="entry name" value="LexA-like"/>
</dbReference>
<accession>A0A2U1F3R0</accession>
<protein>
    <submittedName>
        <fullName evidence="6">Peptidase S24-like protein</fullName>
    </submittedName>
</protein>
<dbReference type="AlphaFoldDB" id="A0A2U1F3R0"/>
<dbReference type="Gene3D" id="2.10.109.10">
    <property type="entry name" value="Umud Fragment, subunit A"/>
    <property type="match status" value="1"/>
</dbReference>
<gene>
    <name evidence="6" type="ORF">C7382_12114</name>
</gene>
<dbReference type="GO" id="GO:0003677">
    <property type="term" value="F:DNA binding"/>
    <property type="evidence" value="ECO:0007669"/>
    <property type="project" value="UniProtKB-KW"/>
</dbReference>
<feature type="region of interest" description="Disordered" evidence="4">
    <location>
        <begin position="58"/>
        <end position="78"/>
    </location>
</feature>
<dbReference type="EMBL" id="QEKY01000021">
    <property type="protein sequence ID" value="PVZ06798.1"/>
    <property type="molecule type" value="Genomic_DNA"/>
</dbReference>
<evidence type="ECO:0000313" key="6">
    <source>
        <dbReference type="EMBL" id="PVZ06798.1"/>
    </source>
</evidence>
<dbReference type="CDD" id="cd06529">
    <property type="entry name" value="S24_LexA-like"/>
    <property type="match status" value="1"/>
</dbReference>
<dbReference type="PANTHER" id="PTHR40661">
    <property type="match status" value="1"/>
</dbReference>
<feature type="domain" description="Peptidase S24/S26A/S26B/S26C" evidence="5">
    <location>
        <begin position="105"/>
        <end position="213"/>
    </location>
</feature>
<keyword evidence="1" id="KW-0805">Transcription regulation</keyword>
<evidence type="ECO:0000256" key="4">
    <source>
        <dbReference type="SAM" id="MobiDB-lite"/>
    </source>
</evidence>
<dbReference type="SUPFAM" id="SSF51306">
    <property type="entry name" value="LexA/Signal peptidase"/>
    <property type="match status" value="1"/>
</dbReference>
<keyword evidence="7" id="KW-1185">Reference proteome</keyword>
<keyword evidence="3" id="KW-0804">Transcription</keyword>
<sequence length="226" mass="25012">MGVNKSSVSRAFSGSDSYLTDSFLEKFSDCFGGIFNMGWLLTGKGSMFANNPDGIVAGRDNSGDNKSNNGDNRGNTTNNYYGGCLEGKEQDQKKVMDFRPRIPIEVAAGSLAVIAENGVSRQDCEMFPKIGQFPSYDFTTFVHGDSMEPRFERGAEIACRRINSSGFIQWGRVHVLDTSQGAIIKQIYDDGDNIRCKSFNPIYPDFLVPKEEIYSINLVVGKLTFE</sequence>
<keyword evidence="2" id="KW-0238">DNA-binding</keyword>